<evidence type="ECO:0000313" key="1">
    <source>
        <dbReference type="EMBL" id="MBT1705223.1"/>
    </source>
</evidence>
<accession>A0ABS5VUW3</accession>
<proteinExistence type="predicted"/>
<dbReference type="GO" id="GO:0051213">
    <property type="term" value="F:dioxygenase activity"/>
    <property type="evidence" value="ECO:0007669"/>
    <property type="project" value="UniProtKB-KW"/>
</dbReference>
<keyword evidence="2" id="KW-1185">Reference proteome</keyword>
<name>A0ABS5VUW3_9BACT</name>
<dbReference type="RefSeq" id="WP_254155176.1">
    <property type="nucleotide sequence ID" value="NZ_JAHESD010000049.1"/>
</dbReference>
<reference evidence="1 2" key="1">
    <citation type="submission" date="2021-05" db="EMBL/GenBank/DDBJ databases">
        <title>A Polyphasic approach of four new species of the genus Ohtaekwangia: Ohtaekwangia histidinii sp. nov., Ohtaekwangia cretensis sp. nov., Ohtaekwangia indiensis sp. nov., Ohtaekwangia reichenbachii sp. nov. from diverse environment.</title>
        <authorList>
            <person name="Octaviana S."/>
        </authorList>
    </citation>
    <scope>NUCLEOTIDE SEQUENCE [LARGE SCALE GENOMIC DNA]</scope>
    <source>
        <strain evidence="1 2">PWU20</strain>
    </source>
</reference>
<dbReference type="Proteomes" id="UP000772618">
    <property type="component" value="Unassembled WGS sequence"/>
</dbReference>
<protein>
    <submittedName>
        <fullName evidence="1">Phytanoyl-CoA dioxygenase</fullName>
    </submittedName>
</protein>
<dbReference type="Gene3D" id="2.60.120.620">
    <property type="entry name" value="q2cbj1_9rhob like domain"/>
    <property type="match status" value="1"/>
</dbReference>
<keyword evidence="1" id="KW-0560">Oxidoreductase</keyword>
<keyword evidence="1" id="KW-0223">Dioxygenase</keyword>
<sequence length="259" mass="29126">MADPLTPEEIEHFINNGFIRIDNAFSAEIAQEVIEILWNDIPFQKSDPNTWTEPVVRLGMYSHQPFIDSVNTKKLHTAFDQLIGRNGWLPCRSVGTFPVRFPSSVQPNDTGKHVDASFPGDDPANYFQWRVNLKSKGRALLMLVLYSDVDENDAPTVIYKKSHIDVARILSREGDSGLSFMALAEKVNALPQHDEIYATGKAGTVYLCHPFIVHAAQPHTGNTPRFMAQPPLLLRKELTIENSAKEYTPLEKSIRLALD</sequence>
<dbReference type="SUPFAM" id="SSF51197">
    <property type="entry name" value="Clavaminate synthase-like"/>
    <property type="match status" value="1"/>
</dbReference>
<comment type="caution">
    <text evidence="1">The sequence shown here is derived from an EMBL/GenBank/DDBJ whole genome shotgun (WGS) entry which is preliminary data.</text>
</comment>
<gene>
    <name evidence="1" type="ORF">KK060_18160</name>
</gene>
<evidence type="ECO:0000313" key="2">
    <source>
        <dbReference type="Proteomes" id="UP000772618"/>
    </source>
</evidence>
<dbReference type="EMBL" id="JAHESD010000049">
    <property type="protein sequence ID" value="MBT1705223.1"/>
    <property type="molecule type" value="Genomic_DNA"/>
</dbReference>
<organism evidence="1 2">
    <name type="scientific">Chryseosolibacter indicus</name>
    <dbReference type="NCBI Taxonomy" id="2782351"/>
    <lineage>
        <taxon>Bacteria</taxon>
        <taxon>Pseudomonadati</taxon>
        <taxon>Bacteroidota</taxon>
        <taxon>Cytophagia</taxon>
        <taxon>Cytophagales</taxon>
        <taxon>Chryseotaleaceae</taxon>
        <taxon>Chryseosolibacter</taxon>
    </lineage>
</organism>